<feature type="transmembrane region" description="Helical" evidence="1">
    <location>
        <begin position="187"/>
        <end position="209"/>
    </location>
</feature>
<keyword evidence="1" id="KW-1133">Transmembrane helix</keyword>
<comment type="caution">
    <text evidence="2">The sequence shown here is derived from an EMBL/GenBank/DDBJ whole genome shotgun (WGS) entry which is preliminary data.</text>
</comment>
<dbReference type="AlphaFoldDB" id="A0A8S3R6F7"/>
<dbReference type="OrthoDB" id="6187068at2759"/>
<evidence type="ECO:0000313" key="2">
    <source>
        <dbReference type="EMBL" id="CAG2203304.1"/>
    </source>
</evidence>
<keyword evidence="1" id="KW-0472">Membrane</keyword>
<dbReference type="EMBL" id="CAJPWZ010000917">
    <property type="protein sequence ID" value="CAG2203304.1"/>
    <property type="molecule type" value="Genomic_DNA"/>
</dbReference>
<sequence>MGMLTSYTSHAIVTLKNLASSTSGNVNTANLTVTTETLLQTKGLSAKTSTTSVSVKKSKTAYFLKMITNDTSPATVTQNTPDTLKEITSKSNKTVNSSVLTVMSEASTQTPTGKRPKKLLCRCPKKFCNNKWQFLDGLHITDSEIMKIVLEDFYQNILSEITIDKKFVTKEVRKRNSAINKTISAKYIGWVSIVFLILPVVLLIVLDLLNCCVNVQKRSRCSRHCKRNRIKDISDSKYHGDIVMPPQENVPSTEDYFASRCGNNLHPDEMKRETYRRRREDLC</sequence>
<evidence type="ECO:0000256" key="1">
    <source>
        <dbReference type="SAM" id="Phobius"/>
    </source>
</evidence>
<name>A0A8S3R6F7_MYTED</name>
<gene>
    <name evidence="2" type="ORF">MEDL_17761</name>
</gene>
<proteinExistence type="predicted"/>
<evidence type="ECO:0000313" key="3">
    <source>
        <dbReference type="Proteomes" id="UP000683360"/>
    </source>
</evidence>
<accession>A0A8S3R6F7</accession>
<keyword evidence="1" id="KW-0812">Transmembrane</keyword>
<organism evidence="2 3">
    <name type="scientific">Mytilus edulis</name>
    <name type="common">Blue mussel</name>
    <dbReference type="NCBI Taxonomy" id="6550"/>
    <lineage>
        <taxon>Eukaryota</taxon>
        <taxon>Metazoa</taxon>
        <taxon>Spiralia</taxon>
        <taxon>Lophotrochozoa</taxon>
        <taxon>Mollusca</taxon>
        <taxon>Bivalvia</taxon>
        <taxon>Autobranchia</taxon>
        <taxon>Pteriomorphia</taxon>
        <taxon>Mytilida</taxon>
        <taxon>Mytiloidea</taxon>
        <taxon>Mytilidae</taxon>
        <taxon>Mytilinae</taxon>
        <taxon>Mytilus</taxon>
    </lineage>
</organism>
<keyword evidence="3" id="KW-1185">Reference proteome</keyword>
<protein>
    <submittedName>
        <fullName evidence="2">Uncharacterized protein</fullName>
    </submittedName>
</protein>
<dbReference type="Proteomes" id="UP000683360">
    <property type="component" value="Unassembled WGS sequence"/>
</dbReference>
<reference evidence="2" key="1">
    <citation type="submission" date="2021-03" db="EMBL/GenBank/DDBJ databases">
        <authorList>
            <person name="Bekaert M."/>
        </authorList>
    </citation>
    <scope>NUCLEOTIDE SEQUENCE</scope>
</reference>